<feature type="zinc finger region" description="RING-Gid-type" evidence="6">
    <location>
        <begin position="366"/>
        <end position="407"/>
    </location>
</feature>
<dbReference type="GO" id="GO:0005737">
    <property type="term" value="C:cytoplasm"/>
    <property type="evidence" value="ECO:0007669"/>
    <property type="project" value="UniProtKB-SubCell"/>
</dbReference>
<dbReference type="GO" id="GO:0061630">
    <property type="term" value="F:ubiquitin protein ligase activity"/>
    <property type="evidence" value="ECO:0007669"/>
    <property type="project" value="InterPro"/>
</dbReference>
<feature type="domain" description="RING-Gid-type" evidence="9">
    <location>
        <begin position="366"/>
        <end position="407"/>
    </location>
</feature>
<feature type="coiled-coil region" evidence="7">
    <location>
        <begin position="51"/>
        <end position="78"/>
    </location>
</feature>
<gene>
    <name evidence="10" type="ORF">HZH68_014602</name>
</gene>
<dbReference type="InterPro" id="IPR027370">
    <property type="entry name" value="Znf-RING_euk"/>
</dbReference>
<keyword evidence="7" id="KW-0175">Coiled coil</keyword>
<dbReference type="Pfam" id="PF10607">
    <property type="entry name" value="CTLH"/>
    <property type="match status" value="1"/>
</dbReference>
<evidence type="ECO:0000259" key="8">
    <source>
        <dbReference type="PROSITE" id="PS50897"/>
    </source>
</evidence>
<keyword evidence="3" id="KW-0479">Metal-binding</keyword>
<dbReference type="PANTHER" id="PTHR12170:SF3">
    <property type="entry name" value="GH10162P"/>
    <property type="match status" value="1"/>
</dbReference>
<comment type="subcellular location">
    <subcellularLocation>
        <location evidence="1">Cytoplasm</location>
    </subcellularLocation>
</comment>
<evidence type="ECO:0000256" key="2">
    <source>
        <dbReference type="ARBA" id="ARBA00022490"/>
    </source>
</evidence>
<reference evidence="10" key="1">
    <citation type="journal article" date="2020" name="G3 (Bethesda)">
        <title>High-Quality Assemblies for Three Invasive Social Wasps from the &lt;i&gt;Vespula&lt;/i&gt; Genus.</title>
        <authorList>
            <person name="Harrop T.W.R."/>
            <person name="Guhlin J."/>
            <person name="McLaughlin G.M."/>
            <person name="Permina E."/>
            <person name="Stockwell P."/>
            <person name="Gilligan J."/>
            <person name="Le Lec M.F."/>
            <person name="Gruber M.A.M."/>
            <person name="Quinn O."/>
            <person name="Lovegrove M."/>
            <person name="Duncan E.J."/>
            <person name="Remnant E.J."/>
            <person name="Van Eeckhoven J."/>
            <person name="Graham B."/>
            <person name="Knapp R.A."/>
            <person name="Langford K.W."/>
            <person name="Kronenberg Z."/>
            <person name="Press M.O."/>
            <person name="Eacker S.M."/>
            <person name="Wilson-Rankin E.E."/>
            <person name="Purcell J."/>
            <person name="Lester P.J."/>
            <person name="Dearden P.K."/>
        </authorList>
    </citation>
    <scope>NUCLEOTIDE SEQUENCE</scope>
    <source>
        <strain evidence="10">Linc-1</strain>
    </source>
</reference>
<dbReference type="Gene3D" id="3.30.40.10">
    <property type="entry name" value="Zinc/RING finger domain, C3HC4 (zinc finger)"/>
    <property type="match status" value="1"/>
</dbReference>
<protein>
    <submittedName>
        <fullName evidence="10">Uncharacterized protein</fullName>
    </submittedName>
</protein>
<feature type="domain" description="CTLH" evidence="8">
    <location>
        <begin position="182"/>
        <end position="239"/>
    </location>
</feature>
<dbReference type="PROSITE" id="PS50897">
    <property type="entry name" value="CTLH"/>
    <property type="match status" value="1"/>
</dbReference>
<dbReference type="PROSITE" id="PS50896">
    <property type="entry name" value="LISH"/>
    <property type="match status" value="1"/>
</dbReference>
<dbReference type="Pfam" id="PF13445">
    <property type="entry name" value="zf-RING_UBOX"/>
    <property type="match status" value="1"/>
</dbReference>
<dbReference type="InterPro" id="IPR024964">
    <property type="entry name" value="CTLH/CRA"/>
</dbReference>
<keyword evidence="11" id="KW-1185">Reference proteome</keyword>
<dbReference type="PANTHER" id="PTHR12170">
    <property type="entry name" value="MACROPHAGE ERYTHROBLAST ATTACHER-RELATED"/>
    <property type="match status" value="1"/>
</dbReference>
<dbReference type="AlphaFoldDB" id="A0A834J9B8"/>
<evidence type="ECO:0000256" key="5">
    <source>
        <dbReference type="ARBA" id="ARBA00022833"/>
    </source>
</evidence>
<dbReference type="GO" id="GO:0034657">
    <property type="term" value="C:GID complex"/>
    <property type="evidence" value="ECO:0007669"/>
    <property type="project" value="TreeGrafter"/>
</dbReference>
<dbReference type="InterPro" id="IPR044063">
    <property type="entry name" value="ZF_RING_GID"/>
</dbReference>
<proteinExistence type="predicted"/>
<dbReference type="EMBL" id="JACSDZ010000018">
    <property type="protein sequence ID" value="KAF7383845.1"/>
    <property type="molecule type" value="Genomic_DNA"/>
</dbReference>
<dbReference type="FunFam" id="3.30.40.10:FF:000143">
    <property type="entry name" value="Regulator of gluconeogenesis Rmd5"/>
    <property type="match status" value="1"/>
</dbReference>
<dbReference type="Proteomes" id="UP000617340">
    <property type="component" value="Unassembled WGS sequence"/>
</dbReference>
<keyword evidence="4 6" id="KW-0863">Zinc-finger</keyword>
<organism evidence="10 11">
    <name type="scientific">Vespula germanica</name>
    <name type="common">German yellow jacket</name>
    <name type="synonym">Paravespula germanica</name>
    <dbReference type="NCBI Taxonomy" id="30212"/>
    <lineage>
        <taxon>Eukaryota</taxon>
        <taxon>Metazoa</taxon>
        <taxon>Ecdysozoa</taxon>
        <taxon>Arthropoda</taxon>
        <taxon>Hexapoda</taxon>
        <taxon>Insecta</taxon>
        <taxon>Pterygota</taxon>
        <taxon>Neoptera</taxon>
        <taxon>Endopterygota</taxon>
        <taxon>Hymenoptera</taxon>
        <taxon>Apocrita</taxon>
        <taxon>Aculeata</taxon>
        <taxon>Vespoidea</taxon>
        <taxon>Vespidae</taxon>
        <taxon>Vespinae</taxon>
        <taxon>Vespula</taxon>
    </lineage>
</organism>
<dbReference type="SUPFAM" id="SSF57850">
    <property type="entry name" value="RING/U-box"/>
    <property type="match status" value="1"/>
</dbReference>
<evidence type="ECO:0000313" key="10">
    <source>
        <dbReference type="EMBL" id="KAF7383845.1"/>
    </source>
</evidence>
<evidence type="ECO:0000256" key="3">
    <source>
        <dbReference type="ARBA" id="ARBA00022723"/>
    </source>
</evidence>
<evidence type="ECO:0000256" key="4">
    <source>
        <dbReference type="ARBA" id="ARBA00022771"/>
    </source>
</evidence>
<keyword evidence="5" id="KW-0862">Zinc</keyword>
<dbReference type="PROSITE" id="PS51867">
    <property type="entry name" value="ZF_RING_GID"/>
    <property type="match status" value="1"/>
</dbReference>
<evidence type="ECO:0000256" key="7">
    <source>
        <dbReference type="SAM" id="Coils"/>
    </source>
</evidence>
<accession>A0A834J9B8</accession>
<dbReference type="GO" id="GO:0008270">
    <property type="term" value="F:zinc ion binding"/>
    <property type="evidence" value="ECO:0007669"/>
    <property type="project" value="UniProtKB-KW"/>
</dbReference>
<evidence type="ECO:0000256" key="1">
    <source>
        <dbReference type="ARBA" id="ARBA00004496"/>
    </source>
</evidence>
<keyword evidence="2" id="KW-0963">Cytoplasm</keyword>
<dbReference type="GO" id="GO:0005634">
    <property type="term" value="C:nucleus"/>
    <property type="evidence" value="ECO:0007669"/>
    <property type="project" value="TreeGrafter"/>
</dbReference>
<dbReference type="InterPro" id="IPR006595">
    <property type="entry name" value="CTLH_C"/>
</dbReference>
<dbReference type="SMART" id="SM00757">
    <property type="entry name" value="CRA"/>
    <property type="match status" value="1"/>
</dbReference>
<sequence>MKAIEFNQCCQRLHNELTSVVPISNRQTTMEACNAVEREVDKVLLKFGAINEHADNVLRDLINHIESLKKELEEAPSDHELTPGQVQVLKQAMTKVRDTVQRLATDHRDLHSTVSKVGKAIDRNFIADFASTSREDVFSGPEKSHLLNQVICQHFYRQGMLDIADELATEAGIKTDEGRKEPFTELNYILDCLKQRNLEPALEWAKKHREALLAQNSSLEFKLHRLHFIRLVQQGPTKQTEAIMYARQNLTQFVGRHEKEVQALMGTLLYLPNGIQSSPYSHLLDPTLWLDIHDVFTKEACTLLGLSVDSPLSVCINAGCTALPALLNIKQVMQQRQVTGIWSGKDELPIEIDLGKQSRYHSVFACPILRQQSTENNPPMKLVCGHVISRDALNKLTNANKLKCPYCPVEQNPEDARLIYF</sequence>
<dbReference type="SMART" id="SM00668">
    <property type="entry name" value="CTLH"/>
    <property type="match status" value="1"/>
</dbReference>
<name>A0A834J9B8_VESGE</name>
<evidence type="ECO:0000256" key="6">
    <source>
        <dbReference type="PROSITE-ProRule" id="PRU01215"/>
    </source>
</evidence>
<dbReference type="InterPro" id="IPR045098">
    <property type="entry name" value="Fyv10_fam"/>
</dbReference>
<evidence type="ECO:0000259" key="9">
    <source>
        <dbReference type="PROSITE" id="PS51867"/>
    </source>
</evidence>
<evidence type="ECO:0000313" key="11">
    <source>
        <dbReference type="Proteomes" id="UP000617340"/>
    </source>
</evidence>
<dbReference type="InterPro" id="IPR013083">
    <property type="entry name" value="Znf_RING/FYVE/PHD"/>
</dbReference>
<dbReference type="GO" id="GO:0043161">
    <property type="term" value="P:proteasome-mediated ubiquitin-dependent protein catabolic process"/>
    <property type="evidence" value="ECO:0007669"/>
    <property type="project" value="InterPro"/>
</dbReference>
<dbReference type="InterPro" id="IPR006594">
    <property type="entry name" value="LisH"/>
</dbReference>
<comment type="caution">
    <text evidence="10">The sequence shown here is derived from an EMBL/GenBank/DDBJ whole genome shotgun (WGS) entry which is preliminary data.</text>
</comment>
<dbReference type="InterPro" id="IPR013144">
    <property type="entry name" value="CRA_dom"/>
</dbReference>